<feature type="compositionally biased region" description="Polar residues" evidence="2">
    <location>
        <begin position="644"/>
        <end position="657"/>
    </location>
</feature>
<evidence type="ECO:0000256" key="2">
    <source>
        <dbReference type="SAM" id="MobiDB-lite"/>
    </source>
</evidence>
<dbReference type="Proteomes" id="UP000281553">
    <property type="component" value="Unassembled WGS sequence"/>
</dbReference>
<protein>
    <recommendedName>
        <fullName evidence="3">PH domain-containing protein</fullName>
    </recommendedName>
</protein>
<dbReference type="OrthoDB" id="6285196at2759"/>
<evidence type="ECO:0000313" key="5">
    <source>
        <dbReference type="Proteomes" id="UP000281553"/>
    </source>
</evidence>
<dbReference type="EMBL" id="UYRU01051645">
    <property type="protein sequence ID" value="VDN11524.1"/>
    <property type="molecule type" value="Genomic_DNA"/>
</dbReference>
<feature type="region of interest" description="Disordered" evidence="2">
    <location>
        <begin position="298"/>
        <end position="317"/>
    </location>
</feature>
<dbReference type="AlphaFoldDB" id="A0A3P7L4D7"/>
<dbReference type="SMART" id="SM00233">
    <property type="entry name" value="PH"/>
    <property type="match status" value="1"/>
</dbReference>
<feature type="region of interest" description="Disordered" evidence="2">
    <location>
        <begin position="496"/>
        <end position="517"/>
    </location>
</feature>
<accession>A0A3P7L4D7</accession>
<dbReference type="PANTHER" id="PTHR22903">
    <property type="entry name" value="PLEKHH PROTEIN"/>
    <property type="match status" value="1"/>
</dbReference>
<dbReference type="InterPro" id="IPR001849">
    <property type="entry name" value="PH_domain"/>
</dbReference>
<evidence type="ECO:0000259" key="3">
    <source>
        <dbReference type="PROSITE" id="PS50003"/>
    </source>
</evidence>
<feature type="region of interest" description="Disordered" evidence="2">
    <location>
        <begin position="324"/>
        <end position="371"/>
    </location>
</feature>
<dbReference type="Gene3D" id="2.30.29.30">
    <property type="entry name" value="Pleckstrin-homology domain (PH domain)/Phosphotyrosine-binding domain (PTB)"/>
    <property type="match status" value="1"/>
</dbReference>
<evidence type="ECO:0000313" key="4">
    <source>
        <dbReference type="EMBL" id="VDN11524.1"/>
    </source>
</evidence>
<keyword evidence="1" id="KW-0677">Repeat</keyword>
<sequence>MYGLMREEEVAIGPRQLHPNVASMTLSIRWAQGRSHPLFIVRGASVYCTQNQALPCTALDSNPHPLPKKTEPITVRRINGQSDGSARAGESDMHREVNRTCCWCRVRDDLTRCFLLLPPHCSSPSHSPQVGTLRTVHLALSTCTRTSAPPGMDEANTVETSTMPAPLASGESINLLSSLMESNGRFSAVEYSSLSDAFEDLNLRQDPVSQVSLGISTQNGSSPSISVVTGLPGSLEGSTPMRESHASFPTVIYDSSEEDSKELDEFGPAGMLVSGTVLDTVASSSTHPNDIHTTYVAELPSSSSSPSLSYEHESEKWRSLYQDNTPDTAADVPDGVAGTSRVSAPSEPLLTPQDRGDLVTRPSAGAAGDSARLRKTTTRTRRVRTRSHIPGPSVDLRSGDDDFTADSFVLVRAATVSREFSCLFSNLNAYTCVRKHCTAVESVPADVLQCSIDQVAQLRRLTDVQHQFDRLCREQTSSSSSSSDFKSTVFIIKSANQPAKGDTSRRHQPPQAPTRHEVRKLSVAPTSHAGKLARLSGRFKVWQTFWCVLVNKSLLFYRDESEVEHWPRKCIDFTELVISGWLHRYRRGQSHRVWCMLMGTFLVYSREPRGIALTGYRDLSLTYLRCPFKEMTASAPTVVHGDASTSFPHPADSSQPRSAYPDYESSDSESDTGIETDEVNSKTLALWAPNRDPVYLVCNTDTEFEQWRYHLTRACWFSSTFAQPYLEKEPEARFLQLWGQLVHPAYVQRRWHTAEPITVPLSRVFSEPLLERSAA</sequence>
<keyword evidence="5" id="KW-1185">Reference proteome</keyword>
<reference evidence="4 5" key="1">
    <citation type="submission" date="2018-11" db="EMBL/GenBank/DDBJ databases">
        <authorList>
            <consortium name="Pathogen Informatics"/>
        </authorList>
    </citation>
    <scope>NUCLEOTIDE SEQUENCE [LARGE SCALE GENOMIC DNA]</scope>
</reference>
<dbReference type="SUPFAM" id="SSF50729">
    <property type="entry name" value="PH domain-like"/>
    <property type="match status" value="2"/>
</dbReference>
<feature type="compositionally biased region" description="Low complexity" evidence="2">
    <location>
        <begin position="299"/>
        <end position="309"/>
    </location>
</feature>
<feature type="domain" description="PH" evidence="3">
    <location>
        <begin position="525"/>
        <end position="716"/>
    </location>
</feature>
<gene>
    <name evidence="4" type="ORF">DILT_LOCUS7355</name>
</gene>
<name>A0A3P7L4D7_DIBLA</name>
<organism evidence="4 5">
    <name type="scientific">Dibothriocephalus latus</name>
    <name type="common">Fish tapeworm</name>
    <name type="synonym">Diphyllobothrium latum</name>
    <dbReference type="NCBI Taxonomy" id="60516"/>
    <lineage>
        <taxon>Eukaryota</taxon>
        <taxon>Metazoa</taxon>
        <taxon>Spiralia</taxon>
        <taxon>Lophotrochozoa</taxon>
        <taxon>Platyhelminthes</taxon>
        <taxon>Cestoda</taxon>
        <taxon>Eucestoda</taxon>
        <taxon>Diphyllobothriidea</taxon>
        <taxon>Diphyllobothriidae</taxon>
        <taxon>Dibothriocephalus</taxon>
    </lineage>
</organism>
<feature type="compositionally biased region" description="Acidic residues" evidence="2">
    <location>
        <begin position="664"/>
        <end position="675"/>
    </location>
</feature>
<proteinExistence type="predicted"/>
<dbReference type="PANTHER" id="PTHR22903:SF8">
    <property type="entry name" value="MAX-1A"/>
    <property type="match status" value="1"/>
</dbReference>
<dbReference type="InterPro" id="IPR011993">
    <property type="entry name" value="PH-like_dom_sf"/>
</dbReference>
<dbReference type="PROSITE" id="PS50003">
    <property type="entry name" value="PH_DOMAIN"/>
    <property type="match status" value="1"/>
</dbReference>
<feature type="non-terminal residue" evidence="4">
    <location>
        <position position="775"/>
    </location>
</feature>
<evidence type="ECO:0000256" key="1">
    <source>
        <dbReference type="ARBA" id="ARBA00022737"/>
    </source>
</evidence>
<feature type="region of interest" description="Disordered" evidence="2">
    <location>
        <begin position="644"/>
        <end position="675"/>
    </location>
</feature>